<accession>A0A4S2MUQ8</accession>
<dbReference type="Proteomes" id="UP000298138">
    <property type="component" value="Unassembled WGS sequence"/>
</dbReference>
<protein>
    <recommendedName>
        <fullName evidence="5">Ribosomal protein s17</fullName>
    </recommendedName>
</protein>
<dbReference type="InParanoid" id="A0A4S2MUQ8"/>
<feature type="compositionally biased region" description="Low complexity" evidence="1">
    <location>
        <begin position="309"/>
        <end position="321"/>
    </location>
</feature>
<evidence type="ECO:0000313" key="4">
    <source>
        <dbReference type="Proteomes" id="UP000298138"/>
    </source>
</evidence>
<feature type="region of interest" description="Disordered" evidence="1">
    <location>
        <begin position="40"/>
        <end position="59"/>
    </location>
</feature>
<feature type="compositionally biased region" description="Basic residues" evidence="1">
    <location>
        <begin position="322"/>
        <end position="342"/>
    </location>
</feature>
<organism evidence="3 4">
    <name type="scientific">Ascodesmis nigricans</name>
    <dbReference type="NCBI Taxonomy" id="341454"/>
    <lineage>
        <taxon>Eukaryota</taxon>
        <taxon>Fungi</taxon>
        <taxon>Dikarya</taxon>
        <taxon>Ascomycota</taxon>
        <taxon>Pezizomycotina</taxon>
        <taxon>Pezizomycetes</taxon>
        <taxon>Pezizales</taxon>
        <taxon>Ascodesmidaceae</taxon>
        <taxon>Ascodesmis</taxon>
    </lineage>
</organism>
<feature type="chain" id="PRO_5020319197" description="Ribosomal protein s17" evidence="2">
    <location>
        <begin position="21"/>
        <end position="342"/>
    </location>
</feature>
<reference evidence="3 4" key="1">
    <citation type="submission" date="2019-04" db="EMBL/GenBank/DDBJ databases">
        <title>Comparative genomics and transcriptomics to analyze fruiting body development in filamentous ascomycetes.</title>
        <authorList>
            <consortium name="DOE Joint Genome Institute"/>
            <person name="Lutkenhaus R."/>
            <person name="Traeger S."/>
            <person name="Breuer J."/>
            <person name="Kuo A."/>
            <person name="Lipzen A."/>
            <person name="Pangilinan J."/>
            <person name="Dilworth D."/>
            <person name="Sandor L."/>
            <person name="Poggeler S."/>
            <person name="Barry K."/>
            <person name="Grigoriev I.V."/>
            <person name="Nowrousian M."/>
        </authorList>
    </citation>
    <scope>NUCLEOTIDE SEQUENCE [LARGE SCALE GENOMIC DNA]</scope>
    <source>
        <strain evidence="3 4">CBS 389.68</strain>
    </source>
</reference>
<evidence type="ECO:0000256" key="1">
    <source>
        <dbReference type="SAM" id="MobiDB-lite"/>
    </source>
</evidence>
<dbReference type="InterPro" id="IPR053216">
    <property type="entry name" value="Appressorial_penetr-assoc"/>
</dbReference>
<gene>
    <name evidence="3" type="ORF">EX30DRAFT_64216</name>
</gene>
<dbReference type="PANTHER" id="PTHR34587">
    <property type="entry name" value="VWFA DOMAIN-CONTAINING PROTEIN"/>
    <property type="match status" value="1"/>
</dbReference>
<keyword evidence="4" id="KW-1185">Reference proteome</keyword>
<evidence type="ECO:0000313" key="3">
    <source>
        <dbReference type="EMBL" id="TGZ80234.1"/>
    </source>
</evidence>
<feature type="region of interest" description="Disordered" evidence="1">
    <location>
        <begin position="267"/>
        <end position="342"/>
    </location>
</feature>
<dbReference type="PANTHER" id="PTHR34587:SF2">
    <property type="entry name" value="G-PROTEIN COUPLED RECEPTORS FAMILY 1 PROFILE DOMAIN-CONTAINING PROTEIN"/>
    <property type="match status" value="1"/>
</dbReference>
<evidence type="ECO:0000256" key="2">
    <source>
        <dbReference type="SAM" id="SignalP"/>
    </source>
</evidence>
<evidence type="ECO:0008006" key="5">
    <source>
        <dbReference type="Google" id="ProtNLM"/>
    </source>
</evidence>
<dbReference type="OrthoDB" id="2336871at2759"/>
<keyword evidence="2" id="KW-0732">Signal</keyword>
<dbReference type="STRING" id="341454.A0A4S2MUQ8"/>
<feature type="compositionally biased region" description="Low complexity" evidence="1">
    <location>
        <begin position="273"/>
        <end position="301"/>
    </location>
</feature>
<name>A0A4S2MUQ8_9PEZI</name>
<sequence>MVCLELFLLFATTLATLSDAYSIHVPRDVGISLVARQNRNNRQNNKNNNNNNNNNNGNAQLTLQANNIQSASKATGQNGGTPAAGQSNSLTDDANFINFCSGKQTTNGQQVRGGSCNGIVMGDIPSQNNMISTIILNPKPGENLQANKAFDIQVRVNNLVPGAFTNPDNTYYAAPQTLQGGKVVGHTHVTIQSLGTNIEAAQPPDAKTFVFFKGINDNGNGQGVLSASVADGLPAGNYRVCTLTSSSNHQPVLMPVAQRGAQDDCTKFTVGASNNGNNNNNGDSNNNGNQNGGNNNNSNTNVDEKQQDKQGNQQGNQQGQTRKNRTRFNRFRSRRGGRGRSM</sequence>
<feature type="signal peptide" evidence="2">
    <location>
        <begin position="1"/>
        <end position="20"/>
    </location>
</feature>
<proteinExistence type="predicted"/>
<dbReference type="EMBL" id="ML220126">
    <property type="protein sequence ID" value="TGZ80234.1"/>
    <property type="molecule type" value="Genomic_DNA"/>
</dbReference>
<dbReference type="AlphaFoldDB" id="A0A4S2MUQ8"/>